<organism evidence="3 4">
    <name type="scientific">Aquipuribacter hungaricus</name>
    <dbReference type="NCBI Taxonomy" id="545624"/>
    <lineage>
        <taxon>Bacteria</taxon>
        <taxon>Bacillati</taxon>
        <taxon>Actinomycetota</taxon>
        <taxon>Actinomycetes</taxon>
        <taxon>Micrococcales</taxon>
        <taxon>Intrasporangiaceae</taxon>
        <taxon>Aquipuribacter</taxon>
    </lineage>
</organism>
<evidence type="ECO:0000259" key="2">
    <source>
        <dbReference type="Pfam" id="PF01636"/>
    </source>
</evidence>
<keyword evidence="4" id="KW-1185">Reference proteome</keyword>
<dbReference type="SUPFAM" id="SSF56112">
    <property type="entry name" value="Protein kinase-like (PK-like)"/>
    <property type="match status" value="1"/>
</dbReference>
<evidence type="ECO:0000313" key="4">
    <source>
        <dbReference type="Proteomes" id="UP001595685"/>
    </source>
</evidence>
<dbReference type="Proteomes" id="UP001595685">
    <property type="component" value="Unassembled WGS sequence"/>
</dbReference>
<reference evidence="4" key="1">
    <citation type="journal article" date="2019" name="Int. J. Syst. Evol. Microbiol.">
        <title>The Global Catalogue of Microorganisms (GCM) 10K type strain sequencing project: providing services to taxonomists for standard genome sequencing and annotation.</title>
        <authorList>
            <consortium name="The Broad Institute Genomics Platform"/>
            <consortium name="The Broad Institute Genome Sequencing Center for Infectious Disease"/>
            <person name="Wu L."/>
            <person name="Ma J."/>
        </authorList>
    </citation>
    <scope>NUCLEOTIDE SEQUENCE [LARGE SCALE GENOMIC DNA]</scope>
    <source>
        <strain evidence="4">NCAIM B.02333</strain>
    </source>
</reference>
<sequence>MVRVDGTVRRPQTRASPAVHALLRHLQDQGFDGAPRYLGEDEQGREVLSYVEGDVPTAPFPAWAASDEVLVGVVDLLRRYHRAVAGFDPAGRVWGSEVPPAYRGGLVGHNDLSPDNVVLRDGRAVALIDFDLASPGSALWDLALLVRLWVPLRDPDDVPDARSGRALERLRLAADAYGLPAADRARLVQAARESHGWCYGIVRAGAERGQAGYARYWTPRAQEHDQRGRRWLAASEGALERALGTDRTGAGPEGAVRSADGRG</sequence>
<accession>A0ABV7WJG3</accession>
<dbReference type="Pfam" id="PF01636">
    <property type="entry name" value="APH"/>
    <property type="match status" value="1"/>
</dbReference>
<feature type="domain" description="Aminoglycoside phosphotransferase" evidence="2">
    <location>
        <begin position="102"/>
        <end position="156"/>
    </location>
</feature>
<protein>
    <submittedName>
        <fullName evidence="3">Phosphotransferase</fullName>
    </submittedName>
</protein>
<dbReference type="EMBL" id="JBHRWW010000014">
    <property type="protein sequence ID" value="MFC3689984.1"/>
    <property type="molecule type" value="Genomic_DNA"/>
</dbReference>
<dbReference type="RefSeq" id="WP_376984394.1">
    <property type="nucleotide sequence ID" value="NZ_JBHRWW010000014.1"/>
</dbReference>
<evidence type="ECO:0000256" key="1">
    <source>
        <dbReference type="SAM" id="MobiDB-lite"/>
    </source>
</evidence>
<feature type="region of interest" description="Disordered" evidence="1">
    <location>
        <begin position="242"/>
        <end position="263"/>
    </location>
</feature>
<comment type="caution">
    <text evidence="3">The sequence shown here is derived from an EMBL/GenBank/DDBJ whole genome shotgun (WGS) entry which is preliminary data.</text>
</comment>
<dbReference type="InterPro" id="IPR011009">
    <property type="entry name" value="Kinase-like_dom_sf"/>
</dbReference>
<name>A0ABV7WJG3_9MICO</name>
<dbReference type="Gene3D" id="3.90.1200.10">
    <property type="match status" value="1"/>
</dbReference>
<evidence type="ECO:0000313" key="3">
    <source>
        <dbReference type="EMBL" id="MFC3689984.1"/>
    </source>
</evidence>
<gene>
    <name evidence="3" type="ORF">ACFOLH_16670</name>
</gene>
<dbReference type="InterPro" id="IPR002575">
    <property type="entry name" value="Aminoglycoside_PTrfase"/>
</dbReference>
<proteinExistence type="predicted"/>